<dbReference type="Pfam" id="PF20143">
    <property type="entry name" value="NAD_kinase_C"/>
    <property type="match status" value="1"/>
</dbReference>
<dbReference type="Gene3D" id="3.40.50.10330">
    <property type="entry name" value="Probable inorganic polyphosphate/atp-NAD kinase, domain 1"/>
    <property type="match status" value="1"/>
</dbReference>
<dbReference type="AlphaFoldDB" id="A0A178KLP8"/>
<proteinExistence type="predicted"/>
<dbReference type="GO" id="GO:0006741">
    <property type="term" value="P:NADP+ biosynthetic process"/>
    <property type="evidence" value="ECO:0007669"/>
    <property type="project" value="InterPro"/>
</dbReference>
<dbReference type="PANTHER" id="PTHR40697">
    <property type="entry name" value="ACETOIN CATABOLISM PROTEIN X"/>
    <property type="match status" value="1"/>
</dbReference>
<dbReference type="GO" id="GO:0003951">
    <property type="term" value="F:NAD+ kinase activity"/>
    <property type="evidence" value="ECO:0007669"/>
    <property type="project" value="InterPro"/>
</dbReference>
<comment type="caution">
    <text evidence="1">The sequence shown here is derived from an EMBL/GenBank/DDBJ whole genome shotgun (WGS) entry which is preliminary data.</text>
</comment>
<dbReference type="Proteomes" id="UP000078503">
    <property type="component" value="Unassembled WGS sequence"/>
</dbReference>
<name>A0A178KLP8_9GAMM</name>
<reference evidence="1 2" key="1">
    <citation type="submission" date="2016-03" db="EMBL/GenBank/DDBJ databases">
        <title>Photobacterium proteolyticum sp. nov. a protease producing bacterium isolated from ocean sediments of Laizhou Bay.</title>
        <authorList>
            <person name="Li Y."/>
        </authorList>
    </citation>
    <scope>NUCLEOTIDE SEQUENCE [LARGE SCALE GENOMIC DNA]</scope>
    <source>
        <strain evidence="1 2">R-40508</strain>
    </source>
</reference>
<protein>
    <recommendedName>
        <fullName evidence="3">ATP-NAD kinase</fullName>
    </recommendedName>
</protein>
<dbReference type="OrthoDB" id="5511344at2"/>
<evidence type="ECO:0008006" key="3">
    <source>
        <dbReference type="Google" id="ProtNLM"/>
    </source>
</evidence>
<dbReference type="EMBL" id="LVHF01000012">
    <property type="protein sequence ID" value="OAN18056.1"/>
    <property type="molecule type" value="Genomic_DNA"/>
</dbReference>
<organism evidence="1 2">
    <name type="scientific">Photobacterium jeanii</name>
    <dbReference type="NCBI Taxonomy" id="858640"/>
    <lineage>
        <taxon>Bacteria</taxon>
        <taxon>Pseudomonadati</taxon>
        <taxon>Pseudomonadota</taxon>
        <taxon>Gammaproteobacteria</taxon>
        <taxon>Vibrionales</taxon>
        <taxon>Vibrionaceae</taxon>
        <taxon>Photobacterium</taxon>
    </lineage>
</organism>
<dbReference type="GO" id="GO:0005524">
    <property type="term" value="F:ATP binding"/>
    <property type="evidence" value="ECO:0007669"/>
    <property type="project" value="UniProtKB-ARBA"/>
</dbReference>
<dbReference type="Pfam" id="PF01513">
    <property type="entry name" value="NAD_kinase"/>
    <property type="match status" value="1"/>
</dbReference>
<dbReference type="GO" id="GO:0051287">
    <property type="term" value="F:NAD binding"/>
    <property type="evidence" value="ECO:0007669"/>
    <property type="project" value="UniProtKB-ARBA"/>
</dbReference>
<sequence length="385" mass="41349">MKKIGVIVNPVAGIGGRVGLKGSDGDLIQRKAFELGAHSESSARTVEALQMLHQVTDEFELITCPSKMGEQAAKQAGFSPKVINGISIGYTSAQDTEQAVKEMVARCVDMILFAGGDGTARNIYSAIASTAHQSEIPVLGIPAGVKIHSGVYAVNPKGAGRTVADFITGKLVQTREAEVMDLDEEGYREGRVSAKLFGYLKVPANTKQIQSVKQRSRSEASILNAISCDVVEAMQPDALYIIGPGTTTRSIMERLGLPNTLIGVDVVCNRKLIANDVSEQTLWELVQQHLSNTQLERTLAVKIIITAIGGQGHILGRGNQQISPRIIHCVGQQNIEIVATKEKLLSINQKRLLVDTGDAALNEALCGYKKVITGYMESTICQVVN</sequence>
<evidence type="ECO:0000313" key="2">
    <source>
        <dbReference type="Proteomes" id="UP000078503"/>
    </source>
</evidence>
<dbReference type="InterPro" id="IPR017438">
    <property type="entry name" value="ATP-NAD_kinase_N"/>
</dbReference>
<dbReference type="InterPro" id="IPR039065">
    <property type="entry name" value="AcoX-like"/>
</dbReference>
<dbReference type="RefSeq" id="WP_068327955.1">
    <property type="nucleotide sequence ID" value="NZ_LVHF01000012.1"/>
</dbReference>
<dbReference type="InterPro" id="IPR011386">
    <property type="entry name" value="Put_ATP-NAD_kin"/>
</dbReference>
<accession>A0A178KLP8</accession>
<dbReference type="PIRSF" id="PIRSF016907">
    <property type="entry name" value="Kin_ATP-NAD"/>
    <property type="match status" value="1"/>
</dbReference>
<keyword evidence="2" id="KW-1185">Reference proteome</keyword>
<dbReference type="InterPro" id="IPR002504">
    <property type="entry name" value="NADK"/>
</dbReference>
<dbReference type="STRING" id="858640.A3K86_03825"/>
<dbReference type="PANTHER" id="PTHR40697:SF2">
    <property type="entry name" value="ATP-NAD KINASE-RELATED"/>
    <property type="match status" value="1"/>
</dbReference>
<dbReference type="SUPFAM" id="SSF111331">
    <property type="entry name" value="NAD kinase/diacylglycerol kinase-like"/>
    <property type="match status" value="1"/>
</dbReference>
<dbReference type="InterPro" id="IPR016064">
    <property type="entry name" value="NAD/diacylglycerol_kinase_sf"/>
</dbReference>
<gene>
    <name evidence="1" type="ORF">A3K86_03825</name>
</gene>
<evidence type="ECO:0000313" key="1">
    <source>
        <dbReference type="EMBL" id="OAN18056.1"/>
    </source>
</evidence>